<feature type="transmembrane region" description="Helical" evidence="1">
    <location>
        <begin position="89"/>
        <end position="106"/>
    </location>
</feature>
<gene>
    <name evidence="2" type="ORF">BTM25_50830</name>
</gene>
<dbReference type="Proteomes" id="UP000242367">
    <property type="component" value="Unassembled WGS sequence"/>
</dbReference>
<dbReference type="AlphaFoldDB" id="A0A2P4UCW4"/>
<evidence type="ECO:0008006" key="4">
    <source>
        <dbReference type="Google" id="ProtNLM"/>
    </source>
</evidence>
<keyword evidence="1" id="KW-1133">Transmembrane helix</keyword>
<dbReference type="Pfam" id="PF11361">
    <property type="entry name" value="DUF3159"/>
    <property type="match status" value="1"/>
</dbReference>
<dbReference type="InterPro" id="IPR016566">
    <property type="entry name" value="UCP010219"/>
</dbReference>
<feature type="transmembrane region" description="Helical" evidence="1">
    <location>
        <begin position="166"/>
        <end position="185"/>
    </location>
</feature>
<evidence type="ECO:0000256" key="1">
    <source>
        <dbReference type="SAM" id="Phobius"/>
    </source>
</evidence>
<accession>A0A2P4UCW4</accession>
<feature type="transmembrane region" description="Helical" evidence="1">
    <location>
        <begin position="65"/>
        <end position="82"/>
    </location>
</feature>
<evidence type="ECO:0000313" key="2">
    <source>
        <dbReference type="EMBL" id="POM22877.1"/>
    </source>
</evidence>
<feature type="transmembrane region" description="Helical" evidence="1">
    <location>
        <begin position="197"/>
        <end position="219"/>
    </location>
</feature>
<reference evidence="2 3" key="1">
    <citation type="journal article" date="2017" name="Chemistry">
        <title>Isolation, Biosynthesis and Chemical Modifications of Rubterolones A-F: Rare Tropolone Alkaloids from Actinomadura sp. 5-2.</title>
        <authorList>
            <person name="Guo H."/>
            <person name="Benndorf R."/>
            <person name="Leichnitz D."/>
            <person name="Klassen J.L."/>
            <person name="Vollmers J."/>
            <person name="Gorls H."/>
            <person name="Steinacker M."/>
            <person name="Weigel C."/>
            <person name="Dahse H.M."/>
            <person name="Kaster A.K."/>
            <person name="de Beer Z.W."/>
            <person name="Poulsen M."/>
            <person name="Beemelmanns C."/>
        </authorList>
    </citation>
    <scope>NUCLEOTIDE SEQUENCE [LARGE SCALE GENOMIC DNA]</scope>
    <source>
        <strain evidence="2 3">5-2</strain>
    </source>
</reference>
<keyword evidence="3" id="KW-1185">Reference proteome</keyword>
<protein>
    <recommendedName>
        <fullName evidence="4">DUF3159 domain-containing protein</fullName>
    </recommendedName>
</protein>
<name>A0A2P4UCW4_9ACTN</name>
<evidence type="ECO:0000313" key="3">
    <source>
        <dbReference type="Proteomes" id="UP000242367"/>
    </source>
</evidence>
<feature type="transmembrane region" description="Helical" evidence="1">
    <location>
        <begin position="118"/>
        <end position="146"/>
    </location>
</feature>
<sequence length="241" mass="25412">MDQSVDESVRQDADRRDVRAHDTVEAAVRAQLAKALGGVRGMIEAAVPTIGFTATYLVAKDVKTAVIAGVAAAVVLLALRVAQRSNPQFVLNSLVGIAIAAFFALRSGKAEDAFLPGIIYNAVYSAAMLLSIAVRWPLVGFIIGSVTGDPTAWRSDPGVVRLCSRLTWLLMAPCLLRVVVQYPVWLMSGDQSGPLGIAKIAMGWPLQVAALALMVALLARGNTPLAARPEAEDATPAPDRG</sequence>
<dbReference type="RefSeq" id="WP_407923409.1">
    <property type="nucleotide sequence ID" value="NZ_MTBP01000004.1"/>
</dbReference>
<dbReference type="EMBL" id="MTBP01000004">
    <property type="protein sequence ID" value="POM22877.1"/>
    <property type="molecule type" value="Genomic_DNA"/>
</dbReference>
<keyword evidence="1" id="KW-0812">Transmembrane</keyword>
<organism evidence="2 3">
    <name type="scientific">Actinomadura rubteroloni</name>
    <dbReference type="NCBI Taxonomy" id="1926885"/>
    <lineage>
        <taxon>Bacteria</taxon>
        <taxon>Bacillati</taxon>
        <taxon>Actinomycetota</taxon>
        <taxon>Actinomycetes</taxon>
        <taxon>Streptosporangiales</taxon>
        <taxon>Thermomonosporaceae</taxon>
        <taxon>Actinomadura</taxon>
    </lineage>
</organism>
<proteinExistence type="predicted"/>
<comment type="caution">
    <text evidence="2">The sequence shown here is derived from an EMBL/GenBank/DDBJ whole genome shotgun (WGS) entry which is preliminary data.</text>
</comment>
<keyword evidence="1" id="KW-0472">Membrane</keyword>
<feature type="transmembrane region" description="Helical" evidence="1">
    <location>
        <begin position="41"/>
        <end position="59"/>
    </location>
</feature>